<sequence length="296" mass="31976">MSSSASPTILTYAGGIAGVVEAIAIQPLEFIKVRFQLNTGSNASIVQTTRDVIAEGGFLRLYRGLLPELCGMFPTRSAMYAGNEMAKRILLSFQGGEEGSTKKETMGIAGMAGFMSGIAEAVVANPFQIIKVRLQSKEHLGKYSNSFDCVKTVLREEGIAAFSIGIQATIIRNSIWNGVYFTTMFCIKEKTFLLSTNDQSRLQSTIFSLFTGFIAGVTATAFNAPFDVLKSRIQGQCPKNVQYTSTLDAFIKIGRREGISGLYKGFTPKAMRMGIGGAVAVTTFEAVCEIARGLEL</sequence>
<evidence type="ECO:0000256" key="7">
    <source>
        <dbReference type="ARBA" id="ARBA00022989"/>
    </source>
</evidence>
<dbReference type="PRINTS" id="PR00926">
    <property type="entry name" value="MITOCARRIER"/>
</dbReference>
<dbReference type="Gene3D" id="1.50.40.10">
    <property type="entry name" value="Mitochondrial carrier domain"/>
    <property type="match status" value="1"/>
</dbReference>
<evidence type="ECO:0000256" key="2">
    <source>
        <dbReference type="ARBA" id="ARBA00006375"/>
    </source>
</evidence>
<keyword evidence="4 10" id="KW-0812">Transmembrane</keyword>
<evidence type="ECO:0008006" key="14">
    <source>
        <dbReference type="Google" id="ProtNLM"/>
    </source>
</evidence>
<evidence type="ECO:0000256" key="4">
    <source>
        <dbReference type="ARBA" id="ARBA00022692"/>
    </source>
</evidence>
<dbReference type="PANTHER" id="PTHR46356">
    <property type="entry name" value="MITOCHONDRIAL 2-OXODICARBOXYLATE CARRIER"/>
    <property type="match status" value="1"/>
</dbReference>
<dbReference type="InterPro" id="IPR018108">
    <property type="entry name" value="MCP_transmembrane"/>
</dbReference>
<dbReference type="PROSITE" id="PS50920">
    <property type="entry name" value="SOLCAR"/>
    <property type="match status" value="3"/>
</dbReference>
<protein>
    <recommendedName>
        <fullName evidence="14">Mitochondrial carrier protein</fullName>
    </recommendedName>
</protein>
<proteinExistence type="inferred from homology"/>
<evidence type="ECO:0000256" key="1">
    <source>
        <dbReference type="ARBA" id="ARBA00004448"/>
    </source>
</evidence>
<comment type="caution">
    <text evidence="12">The sequence shown here is derived from an EMBL/GenBank/DDBJ whole genome shotgun (WGS) entry which is preliminary data.</text>
</comment>
<dbReference type="SUPFAM" id="SSF103506">
    <property type="entry name" value="Mitochondrial carrier"/>
    <property type="match status" value="1"/>
</dbReference>
<evidence type="ECO:0000313" key="13">
    <source>
        <dbReference type="Proteomes" id="UP001516023"/>
    </source>
</evidence>
<dbReference type="PANTHER" id="PTHR46356:SF1">
    <property type="entry name" value="MITOCHONDRIAL 2-OXODICARBOXYLATE CARRIER"/>
    <property type="match status" value="1"/>
</dbReference>
<evidence type="ECO:0000256" key="9">
    <source>
        <dbReference type="ARBA" id="ARBA00023136"/>
    </source>
</evidence>
<evidence type="ECO:0000256" key="5">
    <source>
        <dbReference type="ARBA" id="ARBA00022737"/>
    </source>
</evidence>
<name>A0ABD3QQ33_9STRA</name>
<feature type="repeat" description="Solcar" evidence="10">
    <location>
        <begin position="5"/>
        <end position="89"/>
    </location>
</feature>
<keyword evidence="8" id="KW-0496">Mitochondrion</keyword>
<evidence type="ECO:0000256" key="11">
    <source>
        <dbReference type="RuleBase" id="RU000488"/>
    </source>
</evidence>
<keyword evidence="7" id="KW-1133">Transmembrane helix</keyword>
<dbReference type="InterPro" id="IPR002067">
    <property type="entry name" value="MCP"/>
</dbReference>
<organism evidence="12 13">
    <name type="scientific">Cyclotella cryptica</name>
    <dbReference type="NCBI Taxonomy" id="29204"/>
    <lineage>
        <taxon>Eukaryota</taxon>
        <taxon>Sar</taxon>
        <taxon>Stramenopiles</taxon>
        <taxon>Ochrophyta</taxon>
        <taxon>Bacillariophyta</taxon>
        <taxon>Coscinodiscophyceae</taxon>
        <taxon>Thalassiosirophycidae</taxon>
        <taxon>Stephanodiscales</taxon>
        <taxon>Stephanodiscaceae</taxon>
        <taxon>Cyclotella</taxon>
    </lineage>
</organism>
<evidence type="ECO:0000256" key="6">
    <source>
        <dbReference type="ARBA" id="ARBA00022792"/>
    </source>
</evidence>
<feature type="repeat" description="Solcar" evidence="10">
    <location>
        <begin position="203"/>
        <end position="290"/>
    </location>
</feature>
<evidence type="ECO:0000256" key="10">
    <source>
        <dbReference type="PROSITE-ProRule" id="PRU00282"/>
    </source>
</evidence>
<comment type="subcellular location">
    <subcellularLocation>
        <location evidence="1">Mitochondrion inner membrane</location>
        <topology evidence="1">Multi-pass membrane protein</topology>
    </subcellularLocation>
</comment>
<evidence type="ECO:0000313" key="12">
    <source>
        <dbReference type="EMBL" id="KAL3802109.1"/>
    </source>
</evidence>
<evidence type="ECO:0000256" key="3">
    <source>
        <dbReference type="ARBA" id="ARBA00022448"/>
    </source>
</evidence>
<accession>A0ABD3QQ33</accession>
<keyword evidence="9 10" id="KW-0472">Membrane</keyword>
<dbReference type="AlphaFoldDB" id="A0ABD3QQ33"/>
<dbReference type="EMBL" id="JABMIG020000022">
    <property type="protein sequence ID" value="KAL3802109.1"/>
    <property type="molecule type" value="Genomic_DNA"/>
</dbReference>
<dbReference type="InterPro" id="IPR051752">
    <property type="entry name" value="Mito_2-oxodicarb_carrier"/>
</dbReference>
<gene>
    <name evidence="12" type="ORF">HJC23_010865</name>
</gene>
<comment type="similarity">
    <text evidence="2 11">Belongs to the mitochondrial carrier (TC 2.A.29) family.</text>
</comment>
<dbReference type="InterPro" id="IPR023395">
    <property type="entry name" value="MCP_dom_sf"/>
</dbReference>
<dbReference type="Proteomes" id="UP001516023">
    <property type="component" value="Unassembled WGS sequence"/>
</dbReference>
<keyword evidence="13" id="KW-1185">Reference proteome</keyword>
<evidence type="ECO:0000256" key="8">
    <source>
        <dbReference type="ARBA" id="ARBA00023128"/>
    </source>
</evidence>
<reference evidence="12 13" key="1">
    <citation type="journal article" date="2020" name="G3 (Bethesda)">
        <title>Improved Reference Genome for Cyclotella cryptica CCMP332, a Model for Cell Wall Morphogenesis, Salinity Adaptation, and Lipid Production in Diatoms (Bacillariophyta).</title>
        <authorList>
            <person name="Roberts W.R."/>
            <person name="Downey K.M."/>
            <person name="Ruck E.C."/>
            <person name="Traller J.C."/>
            <person name="Alverson A.J."/>
        </authorList>
    </citation>
    <scope>NUCLEOTIDE SEQUENCE [LARGE SCALE GENOMIC DNA]</scope>
    <source>
        <strain evidence="12 13">CCMP332</strain>
    </source>
</reference>
<keyword evidence="5" id="KW-0677">Repeat</keyword>
<dbReference type="GO" id="GO:0005743">
    <property type="term" value="C:mitochondrial inner membrane"/>
    <property type="evidence" value="ECO:0007669"/>
    <property type="project" value="UniProtKB-SubCell"/>
</dbReference>
<feature type="repeat" description="Solcar" evidence="10">
    <location>
        <begin position="104"/>
        <end position="190"/>
    </location>
</feature>
<dbReference type="Pfam" id="PF00153">
    <property type="entry name" value="Mito_carr"/>
    <property type="match status" value="3"/>
</dbReference>
<keyword evidence="6" id="KW-0999">Mitochondrion inner membrane</keyword>
<keyword evidence="3 11" id="KW-0813">Transport</keyword>